<name>A0A2Z6ZRS8_9LAMI</name>
<dbReference type="AlphaFoldDB" id="A0A2Z6ZRS8"/>
<dbReference type="Proteomes" id="UP000250235">
    <property type="component" value="Unassembled WGS sequence"/>
</dbReference>
<feature type="region of interest" description="Disordered" evidence="1">
    <location>
        <begin position="1"/>
        <end position="93"/>
    </location>
</feature>
<organism evidence="2 3">
    <name type="scientific">Dorcoceras hygrometricum</name>
    <dbReference type="NCBI Taxonomy" id="472368"/>
    <lineage>
        <taxon>Eukaryota</taxon>
        <taxon>Viridiplantae</taxon>
        <taxon>Streptophyta</taxon>
        <taxon>Embryophyta</taxon>
        <taxon>Tracheophyta</taxon>
        <taxon>Spermatophyta</taxon>
        <taxon>Magnoliopsida</taxon>
        <taxon>eudicotyledons</taxon>
        <taxon>Gunneridae</taxon>
        <taxon>Pentapetalae</taxon>
        <taxon>asterids</taxon>
        <taxon>lamiids</taxon>
        <taxon>Lamiales</taxon>
        <taxon>Gesneriaceae</taxon>
        <taxon>Didymocarpoideae</taxon>
        <taxon>Trichosporeae</taxon>
        <taxon>Loxocarpinae</taxon>
        <taxon>Dorcoceras</taxon>
    </lineage>
</organism>
<evidence type="ECO:0000313" key="2">
    <source>
        <dbReference type="EMBL" id="KZT75451.1"/>
    </source>
</evidence>
<protein>
    <submittedName>
        <fullName evidence="2">Uncharacterized protein</fullName>
    </submittedName>
</protein>
<reference evidence="2 3" key="1">
    <citation type="journal article" date="2015" name="Proc. Natl. Acad. Sci. U.S.A.">
        <title>The resurrection genome of Boea hygrometrica: A blueprint for survival of dehydration.</title>
        <authorList>
            <person name="Xiao L."/>
            <person name="Yang G."/>
            <person name="Zhang L."/>
            <person name="Yang X."/>
            <person name="Zhao S."/>
            <person name="Ji Z."/>
            <person name="Zhou Q."/>
            <person name="Hu M."/>
            <person name="Wang Y."/>
            <person name="Chen M."/>
            <person name="Xu Y."/>
            <person name="Jin H."/>
            <person name="Xiao X."/>
            <person name="Hu G."/>
            <person name="Bao F."/>
            <person name="Hu Y."/>
            <person name="Wan P."/>
            <person name="Li L."/>
            <person name="Deng X."/>
            <person name="Kuang T."/>
            <person name="Xiang C."/>
            <person name="Zhu J.K."/>
            <person name="Oliver M.J."/>
            <person name="He Y."/>
        </authorList>
    </citation>
    <scope>NUCLEOTIDE SEQUENCE [LARGE SCALE GENOMIC DNA]</scope>
    <source>
        <strain evidence="3">cv. XS01</strain>
    </source>
</reference>
<evidence type="ECO:0000313" key="3">
    <source>
        <dbReference type="Proteomes" id="UP000250235"/>
    </source>
</evidence>
<gene>
    <name evidence="2" type="ORF">F511_47524</name>
</gene>
<dbReference type="EMBL" id="KV243287">
    <property type="protein sequence ID" value="KZT75451.1"/>
    <property type="molecule type" value="Genomic_DNA"/>
</dbReference>
<sequence>MKIHGGSARNAATSATQSSATMRPALDQRRSSGASPGGSSVRRSSTSVATTGRSKSSASRVAPRRGQRASTVRDQDAASAPLRRMPCAASAHT</sequence>
<keyword evidence="3" id="KW-1185">Reference proteome</keyword>
<evidence type="ECO:0000256" key="1">
    <source>
        <dbReference type="SAM" id="MobiDB-lite"/>
    </source>
</evidence>
<accession>A0A2Z6ZRS8</accession>
<feature type="compositionally biased region" description="Low complexity" evidence="1">
    <location>
        <begin position="31"/>
        <end position="54"/>
    </location>
</feature>
<feature type="compositionally biased region" description="Low complexity" evidence="1">
    <location>
        <begin position="7"/>
        <end position="21"/>
    </location>
</feature>
<proteinExistence type="predicted"/>